<sequence>MLQLQELARIHVDELRREADDYRALAAARRSRGAGWRAPTGRPRARLLDRWRTPARWA</sequence>
<reference evidence="1 2" key="1">
    <citation type="submission" date="2020-03" db="EMBL/GenBank/DDBJ databases">
        <title>Two novel Motilibacter sp.</title>
        <authorList>
            <person name="Liu S."/>
        </authorList>
    </citation>
    <scope>NUCLEOTIDE SEQUENCE [LARGE SCALE GENOMIC DNA]</scope>
    <source>
        <strain evidence="1 2">E257</strain>
    </source>
</reference>
<proteinExistence type="predicted"/>
<evidence type="ECO:0000313" key="2">
    <source>
        <dbReference type="Proteomes" id="UP000800981"/>
    </source>
</evidence>
<dbReference type="EMBL" id="JAANNP010000008">
    <property type="protein sequence ID" value="NHC14585.1"/>
    <property type="molecule type" value="Genomic_DNA"/>
</dbReference>
<keyword evidence="2" id="KW-1185">Reference proteome</keyword>
<name>A0ABX0GYB6_9ACTN</name>
<protein>
    <submittedName>
        <fullName evidence="1">Uncharacterized protein</fullName>
    </submittedName>
</protein>
<dbReference type="RefSeq" id="WP_166282266.1">
    <property type="nucleotide sequence ID" value="NZ_JAANNP010000008.1"/>
</dbReference>
<evidence type="ECO:0000313" key="1">
    <source>
        <dbReference type="EMBL" id="NHC14585.1"/>
    </source>
</evidence>
<gene>
    <name evidence="1" type="ORF">G9H71_12430</name>
</gene>
<organism evidence="1 2">
    <name type="scientific">Motilibacter deserti</name>
    <dbReference type="NCBI Taxonomy" id="2714956"/>
    <lineage>
        <taxon>Bacteria</taxon>
        <taxon>Bacillati</taxon>
        <taxon>Actinomycetota</taxon>
        <taxon>Actinomycetes</taxon>
        <taxon>Motilibacterales</taxon>
        <taxon>Motilibacteraceae</taxon>
        <taxon>Motilibacter</taxon>
    </lineage>
</organism>
<comment type="caution">
    <text evidence="1">The sequence shown here is derived from an EMBL/GenBank/DDBJ whole genome shotgun (WGS) entry which is preliminary data.</text>
</comment>
<accession>A0ABX0GYB6</accession>
<dbReference type="Proteomes" id="UP000800981">
    <property type="component" value="Unassembled WGS sequence"/>
</dbReference>